<evidence type="ECO:0000313" key="2">
    <source>
        <dbReference type="Proteomes" id="UP000298656"/>
    </source>
</evidence>
<name>A0A4P8IKQ0_9BURK</name>
<sequence length="90" mass="10450">MEFASIWASRNKRAELQSDAIQTLLGKYEEQRCLHLLFNPDGFPRIYVYKGDGFPLVTLQHKHLRPEAPACSCKEANERFKKHKSGFRQA</sequence>
<protein>
    <submittedName>
        <fullName evidence="1">Uncharacterized protein</fullName>
    </submittedName>
</protein>
<dbReference type="RefSeq" id="WP_137331139.1">
    <property type="nucleotide sequence ID" value="NZ_CP040077.1"/>
</dbReference>
<proteinExistence type="predicted"/>
<dbReference type="EMBL" id="CP040077">
    <property type="protein sequence ID" value="QCP48297.1"/>
    <property type="molecule type" value="Genomic_DNA"/>
</dbReference>
<dbReference type="KEGG" id="tvl:FAZ95_03315"/>
<dbReference type="Proteomes" id="UP000298656">
    <property type="component" value="Chromosome 1"/>
</dbReference>
<accession>A0A4P8IKQ0</accession>
<organism evidence="1 2">
    <name type="scientific">Trinickia violacea</name>
    <dbReference type="NCBI Taxonomy" id="2571746"/>
    <lineage>
        <taxon>Bacteria</taxon>
        <taxon>Pseudomonadati</taxon>
        <taxon>Pseudomonadota</taxon>
        <taxon>Betaproteobacteria</taxon>
        <taxon>Burkholderiales</taxon>
        <taxon>Burkholderiaceae</taxon>
        <taxon>Trinickia</taxon>
    </lineage>
</organism>
<evidence type="ECO:0000313" key="1">
    <source>
        <dbReference type="EMBL" id="QCP48297.1"/>
    </source>
</evidence>
<keyword evidence="2" id="KW-1185">Reference proteome</keyword>
<dbReference type="AlphaFoldDB" id="A0A4P8IKQ0"/>
<reference evidence="1 2" key="1">
    <citation type="submission" date="2019-05" db="EMBL/GenBank/DDBJ databases">
        <title>Burkholderia sp. DHOD12, isolated from subtropical forest soil.</title>
        <authorList>
            <person name="Gao Z.-H."/>
            <person name="Qiu L.-H."/>
        </authorList>
    </citation>
    <scope>NUCLEOTIDE SEQUENCE [LARGE SCALE GENOMIC DNA]</scope>
    <source>
        <strain evidence="1 2">DHOD12</strain>
    </source>
</reference>
<gene>
    <name evidence="1" type="ORF">FAZ95_03315</name>
</gene>
<dbReference type="OrthoDB" id="8776512at2"/>